<name>A0A0C9NAL3_9FUNG</name>
<evidence type="ECO:0000313" key="3">
    <source>
        <dbReference type="Proteomes" id="UP000053815"/>
    </source>
</evidence>
<dbReference type="AlphaFoldDB" id="A0A0C9NAL3"/>
<dbReference type="EMBL" id="DF837305">
    <property type="protein sequence ID" value="GAN11813.1"/>
    <property type="molecule type" value="Genomic_DNA"/>
</dbReference>
<keyword evidence="3" id="KW-1185">Reference proteome</keyword>
<feature type="compositionally biased region" description="Low complexity" evidence="1">
    <location>
        <begin position="130"/>
        <end position="140"/>
    </location>
</feature>
<evidence type="ECO:0000256" key="1">
    <source>
        <dbReference type="SAM" id="MobiDB-lite"/>
    </source>
</evidence>
<feature type="region of interest" description="Disordered" evidence="1">
    <location>
        <begin position="113"/>
        <end position="140"/>
    </location>
</feature>
<sequence length="363" mass="40274">MRIRTNISTARSSRTLSRQKVVWGFMLENTLFTEFHEENHAKIEAAYSQRKQRSTSNYIELEDSNLPKPHKARVYFGVARMHLRMPGTRYYVERHVIPPPLLSPCSATSLTGSERSYSSPLPMTPALKPSPTSTASTTTSVITSSSNSCSLYSDLLYPPLDPTLAALFSEDLILPVSNGAISGRNTGAGQQFFTRIGNQNVKNGNITTDFGNSLAPEAFKGNEDWNQINNGPQRCNKFSSASVNCFSTDINMTSSADHNMQHVGNTQFKQQQPNTPLDSMLAQDFTGPLPTDTNDLLQFVNWLNADILCTPIFAFNNSNDSSILFQELVSWPSLGPSLVQFNNSYGNANTTKLYHDLSPFSFR</sequence>
<reference evidence="2" key="1">
    <citation type="submission" date="2014-09" db="EMBL/GenBank/DDBJ databases">
        <title>Draft genome sequence of an oleaginous Mucoromycotina fungus Mucor ambiguus NBRC6742.</title>
        <authorList>
            <person name="Takeda I."/>
            <person name="Yamane N."/>
            <person name="Morita T."/>
            <person name="Tamano K."/>
            <person name="Machida M."/>
            <person name="Baker S."/>
            <person name="Koike H."/>
        </authorList>
    </citation>
    <scope>NUCLEOTIDE SEQUENCE</scope>
    <source>
        <strain evidence="2">NBRC 6742</strain>
    </source>
</reference>
<protein>
    <submittedName>
        <fullName evidence="2">Uncharacterized protein</fullName>
    </submittedName>
</protein>
<proteinExistence type="predicted"/>
<gene>
    <name evidence="2" type="ORF">MAM1_1016d11419</name>
</gene>
<dbReference type="Proteomes" id="UP000053815">
    <property type="component" value="Unassembled WGS sequence"/>
</dbReference>
<accession>A0A0C9NAL3</accession>
<evidence type="ECO:0000313" key="2">
    <source>
        <dbReference type="EMBL" id="GAN11813.1"/>
    </source>
</evidence>
<organism evidence="2">
    <name type="scientific">Mucor ambiguus</name>
    <dbReference type="NCBI Taxonomy" id="91626"/>
    <lineage>
        <taxon>Eukaryota</taxon>
        <taxon>Fungi</taxon>
        <taxon>Fungi incertae sedis</taxon>
        <taxon>Mucoromycota</taxon>
        <taxon>Mucoromycotina</taxon>
        <taxon>Mucoromycetes</taxon>
        <taxon>Mucorales</taxon>
        <taxon>Mucorineae</taxon>
        <taxon>Mucoraceae</taxon>
        <taxon>Mucor</taxon>
    </lineage>
</organism>
<dbReference type="OrthoDB" id="2286358at2759"/>